<dbReference type="AlphaFoldDB" id="A0A9P0SVP7"/>
<feature type="compositionally biased region" description="Polar residues" evidence="1">
    <location>
        <begin position="1"/>
        <end position="20"/>
    </location>
</feature>
<proteinExistence type="predicted"/>
<protein>
    <submittedName>
        <fullName evidence="2">Uncharacterized protein</fullName>
    </submittedName>
</protein>
<dbReference type="EMBL" id="CALOZG010000002">
    <property type="protein sequence ID" value="CAH3974466.1"/>
    <property type="molecule type" value="Genomic_DNA"/>
</dbReference>
<dbReference type="Proteomes" id="UP001152562">
    <property type="component" value="Unassembled WGS sequence"/>
</dbReference>
<evidence type="ECO:0000313" key="3">
    <source>
        <dbReference type="Proteomes" id="UP001152562"/>
    </source>
</evidence>
<comment type="caution">
    <text evidence="2">The sequence shown here is derived from an EMBL/GenBank/DDBJ whole genome shotgun (WGS) entry which is preliminary data.</text>
</comment>
<feature type="region of interest" description="Disordered" evidence="1">
    <location>
        <begin position="1"/>
        <end position="24"/>
    </location>
</feature>
<evidence type="ECO:0000256" key="1">
    <source>
        <dbReference type="SAM" id="MobiDB-lite"/>
    </source>
</evidence>
<gene>
    <name evidence="2" type="ORF">PIBRA_LOCUS1805</name>
</gene>
<reference evidence="2" key="1">
    <citation type="submission" date="2022-05" db="EMBL/GenBank/DDBJ databases">
        <authorList>
            <person name="Okamura Y."/>
        </authorList>
    </citation>
    <scope>NUCLEOTIDE SEQUENCE</scope>
</reference>
<keyword evidence="3" id="KW-1185">Reference proteome</keyword>
<organism evidence="2 3">
    <name type="scientific">Pieris brassicae</name>
    <name type="common">White butterfly</name>
    <name type="synonym">Large white butterfly</name>
    <dbReference type="NCBI Taxonomy" id="7116"/>
    <lineage>
        <taxon>Eukaryota</taxon>
        <taxon>Metazoa</taxon>
        <taxon>Ecdysozoa</taxon>
        <taxon>Arthropoda</taxon>
        <taxon>Hexapoda</taxon>
        <taxon>Insecta</taxon>
        <taxon>Pterygota</taxon>
        <taxon>Neoptera</taxon>
        <taxon>Endopterygota</taxon>
        <taxon>Lepidoptera</taxon>
        <taxon>Glossata</taxon>
        <taxon>Ditrysia</taxon>
        <taxon>Papilionoidea</taxon>
        <taxon>Pieridae</taxon>
        <taxon>Pierinae</taxon>
        <taxon>Pieris</taxon>
    </lineage>
</organism>
<sequence length="87" mass="9459">MSTSKIKSQQSSRLPPTSASERIPMPLTGNRVELLERIPSMARVANDWRLEALEAGAGGGEVSGADSCRAGEDVTWRTLDRALFRKS</sequence>
<accession>A0A9P0SVP7</accession>
<name>A0A9P0SVP7_PIEBR</name>
<evidence type="ECO:0000313" key="2">
    <source>
        <dbReference type="EMBL" id="CAH3974466.1"/>
    </source>
</evidence>